<keyword evidence="1" id="KW-0175">Coiled coil</keyword>
<keyword evidence="4" id="KW-1185">Reference proteome</keyword>
<gene>
    <name evidence="3" type="ORF">LCER1_G002153</name>
</gene>
<dbReference type="AlphaFoldDB" id="A0A7D8Z8M9"/>
<dbReference type="OrthoDB" id="4760831at2759"/>
<feature type="region of interest" description="Disordered" evidence="2">
    <location>
        <begin position="1"/>
        <end position="67"/>
    </location>
</feature>
<feature type="compositionally biased region" description="Basic and acidic residues" evidence="2">
    <location>
        <begin position="44"/>
        <end position="54"/>
    </location>
</feature>
<feature type="compositionally biased region" description="Basic residues" evidence="2">
    <location>
        <begin position="1"/>
        <end position="14"/>
    </location>
</feature>
<evidence type="ECO:0000313" key="3">
    <source>
        <dbReference type="EMBL" id="TVY55904.1"/>
    </source>
</evidence>
<name>A0A7D8Z8M9_9HELO</name>
<organism evidence="3 4">
    <name type="scientific">Lachnellula cervina</name>
    <dbReference type="NCBI Taxonomy" id="1316786"/>
    <lineage>
        <taxon>Eukaryota</taxon>
        <taxon>Fungi</taxon>
        <taxon>Dikarya</taxon>
        <taxon>Ascomycota</taxon>
        <taxon>Pezizomycotina</taxon>
        <taxon>Leotiomycetes</taxon>
        <taxon>Helotiales</taxon>
        <taxon>Lachnaceae</taxon>
        <taxon>Lachnellula</taxon>
    </lineage>
</organism>
<evidence type="ECO:0000256" key="1">
    <source>
        <dbReference type="SAM" id="Coils"/>
    </source>
</evidence>
<comment type="caution">
    <text evidence="3">The sequence shown here is derived from an EMBL/GenBank/DDBJ whole genome shotgun (WGS) entry which is preliminary data.</text>
</comment>
<reference evidence="3 4" key="1">
    <citation type="submission" date="2018-05" db="EMBL/GenBank/DDBJ databases">
        <title>Whole genome sequencing for identification of molecular markers to develop diagnostic detection tools for the regulated plant pathogen Lachnellula willkommii.</title>
        <authorList>
            <person name="Giroux E."/>
            <person name="Bilodeau G."/>
        </authorList>
    </citation>
    <scope>NUCLEOTIDE SEQUENCE [LARGE SCALE GENOMIC DNA]</scope>
    <source>
        <strain evidence="3 4">CBS 625.97</strain>
    </source>
</reference>
<evidence type="ECO:0000313" key="4">
    <source>
        <dbReference type="Proteomes" id="UP000481288"/>
    </source>
</evidence>
<sequence>MAAIRKSRAGKARKRDPATGRFLTAPRSLTQSQASGRPKPNEQIQDHAGSERNATDSGPPTQLPVVTGEKYAKLVKSWYKMRDRGNEYKKMFIETERENKNLRHSFSQPSQKIPSALHDQKRDLELHTRGLEDRVKELEGQLEDFADSDYYAGELQELRDSLAEHEEENQELEELREENQQLEELSEENQERIEELEVLEKRVEMFSGWPEYFEDTVQAEWPYRHDSRYNRVKVLLVSWASDDLGVLEELVRLGETFVYYYGYEAEHYAIPNHQASTALYKRTLEFIENDSPETLLIFYYSGHGTIHPDRNDAIWAASKAPDSPYMLSSGIQSMLEDSHSDVVLLHDACSSADTAVTKISPFCGVTELIAACGFESTAPGPCTTSFAAGLIDCLVEKFISGAAFSVSELFSKLLARLRTNRIQDVTATPVHSTLTSDKSGRRILLEPLPHVGAHLPQWRSRIQCHCY</sequence>
<proteinExistence type="predicted"/>
<evidence type="ECO:0000256" key="2">
    <source>
        <dbReference type="SAM" id="MobiDB-lite"/>
    </source>
</evidence>
<accession>A0A7D8Z8M9</accession>
<feature type="coiled-coil region" evidence="1">
    <location>
        <begin position="121"/>
        <end position="202"/>
    </location>
</feature>
<dbReference type="Proteomes" id="UP000481288">
    <property type="component" value="Unassembled WGS sequence"/>
</dbReference>
<protein>
    <submittedName>
        <fullName evidence="3">Uncharacterized protein</fullName>
    </submittedName>
</protein>
<dbReference type="EMBL" id="QGMG01000200">
    <property type="protein sequence ID" value="TVY55904.1"/>
    <property type="molecule type" value="Genomic_DNA"/>
</dbReference>